<dbReference type="Proteomes" id="UP000179807">
    <property type="component" value="Unassembled WGS sequence"/>
</dbReference>
<proteinExistence type="predicted"/>
<dbReference type="VEuPathDB" id="TrichDB:TRFO_17482"/>
<evidence type="ECO:0000313" key="2">
    <source>
        <dbReference type="Proteomes" id="UP000179807"/>
    </source>
</evidence>
<sequence length="475" mass="54987">MICTSLENNMIELMDEGMSYNLFNRQFLKGIKAGLSDLSQEEVDKNRNDLYADDIYKQCDAINFFSDYPSLINQQIISRIFEICSQTQDFDVNDCINGFIENMSTCRQIINNSELILSAIPFLLFFTKSNIRQFVVTAIRAIAIFAYSNIQFAQIFLSNGFFHECFLSFNNSVETLIQMDNEDSDEINDILYLIEAILFVLSSIFIHSNIISVEYSILVVSCFHRLLDVQTPESHVLKLKVLVFDNVYWFAQSAPEEALNMLLSQNFLEITKLMLQHTKDQVKCSVLESIAQISRHGTHFVEVFLNSELLKFIHFSGKWSNETKYAFNKFLRCISICSDPNINGFLMTSEISGYLNDCMNNGSFNAQKEALIIILHLIMMNQPQNYEFFISQFLDCLSIIPEYFDKADVYFCKVILCSTKLLIDYLEAKSNDFLQKFLQIIGNNEWDRILQQMSESEDSMISKLSFDILEKLDHE</sequence>
<organism evidence="1 2">
    <name type="scientific">Tritrichomonas foetus</name>
    <dbReference type="NCBI Taxonomy" id="1144522"/>
    <lineage>
        <taxon>Eukaryota</taxon>
        <taxon>Metamonada</taxon>
        <taxon>Parabasalia</taxon>
        <taxon>Tritrichomonadida</taxon>
        <taxon>Tritrichomonadidae</taxon>
        <taxon>Tritrichomonas</taxon>
    </lineage>
</organism>
<gene>
    <name evidence="1" type="ORF">TRFO_17482</name>
</gene>
<dbReference type="RefSeq" id="XP_068365790.1">
    <property type="nucleotide sequence ID" value="XM_068499613.1"/>
</dbReference>
<reference evidence="1" key="1">
    <citation type="submission" date="2016-10" db="EMBL/GenBank/DDBJ databases">
        <authorList>
            <person name="Benchimol M."/>
            <person name="Almeida L.G."/>
            <person name="Vasconcelos A.T."/>
            <person name="Perreira-Neves A."/>
            <person name="Rosa I.A."/>
            <person name="Tasca T."/>
            <person name="Bogo M.R."/>
            <person name="de Souza W."/>
        </authorList>
    </citation>
    <scope>NUCLEOTIDE SEQUENCE [LARGE SCALE GENOMIC DNA]</scope>
    <source>
        <strain evidence="1">K</strain>
    </source>
</reference>
<name>A0A1J4KSL5_9EUKA</name>
<dbReference type="EMBL" id="MLAK01000559">
    <property type="protein sequence ID" value="OHT12654.1"/>
    <property type="molecule type" value="Genomic_DNA"/>
</dbReference>
<dbReference type="Gene3D" id="1.25.10.10">
    <property type="entry name" value="Leucine-rich Repeat Variant"/>
    <property type="match status" value="1"/>
</dbReference>
<protein>
    <submittedName>
        <fullName evidence="1">Uncharacterized protein</fullName>
    </submittedName>
</protein>
<dbReference type="AlphaFoldDB" id="A0A1J4KSL5"/>
<dbReference type="InterPro" id="IPR016024">
    <property type="entry name" value="ARM-type_fold"/>
</dbReference>
<keyword evidence="2" id="KW-1185">Reference proteome</keyword>
<dbReference type="SUPFAM" id="SSF48371">
    <property type="entry name" value="ARM repeat"/>
    <property type="match status" value="1"/>
</dbReference>
<evidence type="ECO:0000313" key="1">
    <source>
        <dbReference type="EMBL" id="OHT12654.1"/>
    </source>
</evidence>
<dbReference type="GeneID" id="94834317"/>
<dbReference type="InterPro" id="IPR011989">
    <property type="entry name" value="ARM-like"/>
</dbReference>
<comment type="caution">
    <text evidence="1">The sequence shown here is derived from an EMBL/GenBank/DDBJ whole genome shotgun (WGS) entry which is preliminary data.</text>
</comment>
<accession>A0A1J4KSL5</accession>